<proteinExistence type="predicted"/>
<dbReference type="Proteomes" id="UP000798488">
    <property type="component" value="Unassembled WGS sequence"/>
</dbReference>
<comment type="caution">
    <text evidence="1">The sequence shown here is derived from an EMBL/GenBank/DDBJ whole genome shotgun (WGS) entry which is preliminary data.</text>
</comment>
<evidence type="ECO:0000313" key="2">
    <source>
        <dbReference type="Proteomes" id="UP000798488"/>
    </source>
</evidence>
<protein>
    <submittedName>
        <fullName evidence="1">DNA alkylation repair enzyme</fullName>
    </submittedName>
</protein>
<dbReference type="Gene3D" id="1.25.10.90">
    <property type="match status" value="1"/>
</dbReference>
<gene>
    <name evidence="1" type="ORF">SPSYN_01853</name>
</gene>
<dbReference type="InterPro" id="IPR016024">
    <property type="entry name" value="ARM-type_fold"/>
</dbReference>
<reference evidence="1" key="1">
    <citation type="submission" date="2016-02" db="EMBL/GenBank/DDBJ databases">
        <title>Draft Genome Sequence of Sporotomaculum syntrophicum Strain FB, a Syntrophic Benzoate Degrader.</title>
        <authorList>
            <person name="Nobu M.K."/>
            <person name="Narihiro T."/>
            <person name="Qiu Y.-L."/>
            <person name="Ohashi A."/>
            <person name="Liu W.-T."/>
            <person name="Yuji S."/>
        </authorList>
    </citation>
    <scope>NUCLEOTIDE SEQUENCE</scope>
    <source>
        <strain evidence="1">FB</strain>
    </source>
</reference>
<dbReference type="AlphaFoldDB" id="A0A9D3AY57"/>
<dbReference type="InterPro" id="IPR014825">
    <property type="entry name" value="DNA_alkylation"/>
</dbReference>
<dbReference type="Pfam" id="PF08713">
    <property type="entry name" value="DNA_alkylation"/>
    <property type="match status" value="1"/>
</dbReference>
<keyword evidence="2" id="KW-1185">Reference proteome</keyword>
<evidence type="ECO:0000313" key="1">
    <source>
        <dbReference type="EMBL" id="KAF1085707.1"/>
    </source>
</evidence>
<dbReference type="PANTHER" id="PTHR34070">
    <property type="entry name" value="ARMADILLO-TYPE FOLD"/>
    <property type="match status" value="1"/>
</dbReference>
<accession>A0A9D3AY57</accession>
<dbReference type="EMBL" id="LSRS01000003">
    <property type="protein sequence ID" value="KAF1085707.1"/>
    <property type="molecule type" value="Genomic_DNA"/>
</dbReference>
<dbReference type="RefSeq" id="WP_161822143.1">
    <property type="nucleotide sequence ID" value="NZ_LSRS01000003.1"/>
</dbReference>
<dbReference type="CDD" id="cd06561">
    <property type="entry name" value="AlkD_like"/>
    <property type="match status" value="1"/>
</dbReference>
<name>A0A9D3AY57_9FIRM</name>
<dbReference type="PANTHER" id="PTHR34070:SF1">
    <property type="entry name" value="DNA ALKYLATION REPAIR PROTEIN"/>
    <property type="match status" value="1"/>
</dbReference>
<dbReference type="SUPFAM" id="SSF48371">
    <property type="entry name" value="ARM repeat"/>
    <property type="match status" value="1"/>
</dbReference>
<sequence length="237" mass="28013">MDYTQIIKDELQHYADPKKAEYLPRFFKAHPGGYGAGDSFIGVTVPNQRKVAKKYYQQIPLEQLVQLLHAPVHEYRLTALLLLVYKFGKLTAERDKQAVVDFYLANTQYINNWDLVDSSADKILGAYLLDKDKEILYKLANSNNLWQQRIAIMATYYFIKQNRFDETLKIAEMLLNHQHDLIHKAVGWMLREIGNRDFAVEFNFLQVHYRQMPRTMLRYAIEKFEEVLRQQFLKGMV</sequence>
<dbReference type="OrthoDB" id="9775346at2"/>
<organism evidence="1 2">
    <name type="scientific">Sporotomaculum syntrophicum</name>
    <dbReference type="NCBI Taxonomy" id="182264"/>
    <lineage>
        <taxon>Bacteria</taxon>
        <taxon>Bacillati</taxon>
        <taxon>Bacillota</taxon>
        <taxon>Clostridia</taxon>
        <taxon>Eubacteriales</taxon>
        <taxon>Desulfallaceae</taxon>
        <taxon>Sporotomaculum</taxon>
    </lineage>
</organism>